<evidence type="ECO:0000259" key="12">
    <source>
        <dbReference type="Pfam" id="PF02434"/>
    </source>
</evidence>
<comment type="similarity">
    <text evidence="3">Belongs to the glycosyltransferase 31 family. Beta3-Gal-T subfamily.</text>
</comment>
<dbReference type="EC" id="2.4.1.122" evidence="4"/>
<accession>A0AAN8K4G6</accession>
<dbReference type="InterPro" id="IPR003378">
    <property type="entry name" value="Fringe-like_glycosylTrfase"/>
</dbReference>
<evidence type="ECO:0000256" key="5">
    <source>
        <dbReference type="ARBA" id="ARBA00022676"/>
    </source>
</evidence>
<keyword evidence="14" id="KW-1185">Reference proteome</keyword>
<evidence type="ECO:0000256" key="4">
    <source>
        <dbReference type="ARBA" id="ARBA00012557"/>
    </source>
</evidence>
<name>A0AAN8K4G6_PATCE</name>
<keyword evidence="8" id="KW-0547">Nucleotide-binding</keyword>
<feature type="domain" description="Fringe-like glycosyltransferase" evidence="12">
    <location>
        <begin position="30"/>
        <end position="189"/>
    </location>
</feature>
<sequence>MIDDTVSKKLMKKIRILCWVTTVPGTLESKARAVNNTWAKRCDKTLFVIADDPSLPENTQEDILRVKVPNGRNHLTAKTVQTLKYIHNHYLTQYDWFLKADDDTYIVMENLKFLLSHYNHRKPIYLGHLFKKYSKYGYMSGGAGYVLSRKALRMLVKKGYRIPGKCREDGGDEDVALAHCLQSVNVHVHSTIDKFGRESFLPFSGFAHVYGPMPPGLEEWDRNVPKIGSECCSQLLISFHYVKPDFMLMLEHLLYRTSVYGRKISEEGVKNLFNIGPVKPLTYSPKR</sequence>
<dbReference type="GO" id="GO:0016020">
    <property type="term" value="C:membrane"/>
    <property type="evidence" value="ECO:0007669"/>
    <property type="project" value="UniProtKB-SubCell"/>
</dbReference>
<dbReference type="InterPro" id="IPR026050">
    <property type="entry name" value="C1GALT1/C1GALT1_chp1"/>
</dbReference>
<proteinExistence type="inferred from homology"/>
<evidence type="ECO:0000313" key="14">
    <source>
        <dbReference type="Proteomes" id="UP001347796"/>
    </source>
</evidence>
<evidence type="ECO:0000256" key="6">
    <source>
        <dbReference type="ARBA" id="ARBA00022679"/>
    </source>
</evidence>
<keyword evidence="9" id="KW-0735">Signal-anchor</keyword>
<dbReference type="Gene3D" id="3.90.550.50">
    <property type="match status" value="1"/>
</dbReference>
<keyword evidence="6" id="KW-0808">Transferase</keyword>
<protein>
    <recommendedName>
        <fullName evidence="4">N-acetylgalactosaminide beta-1,3-galactosyltransferase</fullName>
        <ecNumber evidence="4">2.4.1.122</ecNumber>
    </recommendedName>
</protein>
<evidence type="ECO:0000256" key="3">
    <source>
        <dbReference type="ARBA" id="ARBA00006462"/>
    </source>
</evidence>
<comment type="pathway">
    <text evidence="2">Protein modification; protein glycosylation.</text>
</comment>
<evidence type="ECO:0000256" key="8">
    <source>
        <dbReference type="ARBA" id="ARBA00022741"/>
    </source>
</evidence>
<dbReference type="GO" id="GO:0016263">
    <property type="term" value="F:glycoprotein-N-acetylgalactosamine 3-beta-galactosyltransferase activity"/>
    <property type="evidence" value="ECO:0007669"/>
    <property type="project" value="UniProtKB-EC"/>
</dbReference>
<reference evidence="13 14" key="1">
    <citation type="submission" date="2024-01" db="EMBL/GenBank/DDBJ databases">
        <title>The genome of the rayed Mediterranean limpet Patella caerulea (Linnaeus, 1758).</title>
        <authorList>
            <person name="Anh-Thu Weber A."/>
            <person name="Halstead-Nussloch G."/>
        </authorList>
    </citation>
    <scope>NUCLEOTIDE SEQUENCE [LARGE SCALE GENOMIC DNA]</scope>
    <source>
        <strain evidence="13">AATW-2023a</strain>
        <tissue evidence="13">Whole specimen</tissue>
    </source>
</reference>
<organism evidence="13 14">
    <name type="scientific">Patella caerulea</name>
    <name type="common">Rayed Mediterranean limpet</name>
    <dbReference type="NCBI Taxonomy" id="87958"/>
    <lineage>
        <taxon>Eukaryota</taxon>
        <taxon>Metazoa</taxon>
        <taxon>Spiralia</taxon>
        <taxon>Lophotrochozoa</taxon>
        <taxon>Mollusca</taxon>
        <taxon>Gastropoda</taxon>
        <taxon>Patellogastropoda</taxon>
        <taxon>Patelloidea</taxon>
        <taxon>Patellidae</taxon>
        <taxon>Patella</taxon>
    </lineage>
</organism>
<dbReference type="PANTHER" id="PTHR23033">
    <property type="entry name" value="BETA1,3-GALACTOSYLTRANSFERASE"/>
    <property type="match status" value="1"/>
</dbReference>
<evidence type="ECO:0000313" key="13">
    <source>
        <dbReference type="EMBL" id="KAK6185048.1"/>
    </source>
</evidence>
<dbReference type="Pfam" id="PF02434">
    <property type="entry name" value="Fringe"/>
    <property type="match status" value="1"/>
</dbReference>
<evidence type="ECO:0000256" key="2">
    <source>
        <dbReference type="ARBA" id="ARBA00004922"/>
    </source>
</evidence>
<keyword evidence="11" id="KW-0472">Membrane</keyword>
<evidence type="ECO:0000256" key="11">
    <source>
        <dbReference type="ARBA" id="ARBA00023136"/>
    </source>
</evidence>
<gene>
    <name evidence="13" type="ORF">SNE40_007370</name>
</gene>
<evidence type="ECO:0000256" key="7">
    <source>
        <dbReference type="ARBA" id="ARBA00022692"/>
    </source>
</evidence>
<keyword evidence="5" id="KW-0328">Glycosyltransferase</keyword>
<keyword evidence="10" id="KW-1133">Transmembrane helix</keyword>
<comment type="caution">
    <text evidence="13">The sequence shown here is derived from an EMBL/GenBank/DDBJ whole genome shotgun (WGS) entry which is preliminary data.</text>
</comment>
<evidence type="ECO:0000256" key="9">
    <source>
        <dbReference type="ARBA" id="ARBA00022968"/>
    </source>
</evidence>
<comment type="subcellular location">
    <subcellularLocation>
        <location evidence="1">Membrane</location>
        <topology evidence="1">Single-pass type II membrane protein</topology>
    </subcellularLocation>
</comment>
<evidence type="ECO:0000256" key="1">
    <source>
        <dbReference type="ARBA" id="ARBA00004606"/>
    </source>
</evidence>
<dbReference type="PANTHER" id="PTHR23033:SF14">
    <property type="entry name" value="GLYCOPROTEIN-N-ACETYLGALACTOSAMINE 3-BETA-GALACTOSYLTRANSFERASE 1-RELATED"/>
    <property type="match status" value="1"/>
</dbReference>
<evidence type="ECO:0000256" key="10">
    <source>
        <dbReference type="ARBA" id="ARBA00022989"/>
    </source>
</evidence>
<keyword evidence="7" id="KW-0812">Transmembrane</keyword>
<dbReference type="GO" id="GO:0000166">
    <property type="term" value="F:nucleotide binding"/>
    <property type="evidence" value="ECO:0007669"/>
    <property type="project" value="UniProtKB-KW"/>
</dbReference>
<dbReference type="AlphaFoldDB" id="A0AAN8K4G6"/>
<dbReference type="Proteomes" id="UP001347796">
    <property type="component" value="Unassembled WGS sequence"/>
</dbReference>
<dbReference type="EMBL" id="JAZGQO010000006">
    <property type="protein sequence ID" value="KAK6185048.1"/>
    <property type="molecule type" value="Genomic_DNA"/>
</dbReference>